<proteinExistence type="predicted"/>
<evidence type="ECO:0000313" key="2">
    <source>
        <dbReference type="WBParaSite" id="ACAC_0001202901-mRNA-1"/>
    </source>
</evidence>
<dbReference type="GO" id="GO:0005634">
    <property type="term" value="C:nucleus"/>
    <property type="evidence" value="ECO:0007669"/>
    <property type="project" value="TreeGrafter"/>
</dbReference>
<name>A0A0K0DKJ0_ANGCA</name>
<dbReference type="GO" id="GO:0008832">
    <property type="term" value="F:dGTPase activity"/>
    <property type="evidence" value="ECO:0007669"/>
    <property type="project" value="TreeGrafter"/>
</dbReference>
<dbReference type="AlphaFoldDB" id="A0A0K0DKJ0"/>
<reference evidence="1" key="1">
    <citation type="submission" date="2012-09" db="EMBL/GenBank/DDBJ databases">
        <authorList>
            <person name="Martin A.A."/>
        </authorList>
    </citation>
    <scope>NUCLEOTIDE SEQUENCE</scope>
</reference>
<dbReference type="PANTHER" id="PTHR11373:SF4">
    <property type="entry name" value="DEOXYNUCLEOSIDE TRIPHOSPHATE TRIPHOSPHOHYDROLASE SAMHD1"/>
    <property type="match status" value="1"/>
</dbReference>
<protein>
    <submittedName>
        <fullName evidence="2">EF-hand domain-containing protein</fullName>
    </submittedName>
</protein>
<dbReference type="GO" id="GO:0006203">
    <property type="term" value="P:dGTP catabolic process"/>
    <property type="evidence" value="ECO:0007669"/>
    <property type="project" value="TreeGrafter"/>
</dbReference>
<evidence type="ECO:0000313" key="1">
    <source>
        <dbReference type="Proteomes" id="UP000035642"/>
    </source>
</evidence>
<dbReference type="Gene3D" id="1.10.3210.10">
    <property type="entry name" value="Hypothetical protein af1432"/>
    <property type="match status" value="2"/>
</dbReference>
<dbReference type="STRING" id="6313.A0A0K0DKJ0"/>
<dbReference type="WBParaSite" id="ACAC_0001202901-mRNA-1">
    <property type="protein sequence ID" value="ACAC_0001202901-mRNA-1"/>
    <property type="gene ID" value="ACAC_0001202901"/>
</dbReference>
<accession>A0A0K0DKJ0</accession>
<reference evidence="2" key="2">
    <citation type="submission" date="2017-02" db="UniProtKB">
        <authorList>
            <consortium name="WormBaseParasite"/>
        </authorList>
    </citation>
    <scope>IDENTIFICATION</scope>
</reference>
<dbReference type="PANTHER" id="PTHR11373">
    <property type="entry name" value="DEOXYNUCLEOSIDE TRIPHOSPHATE TRIPHOSPHOHYDROLASE"/>
    <property type="match status" value="1"/>
</dbReference>
<dbReference type="SUPFAM" id="SSF109604">
    <property type="entry name" value="HD-domain/PDEase-like"/>
    <property type="match status" value="1"/>
</dbReference>
<keyword evidence="1" id="KW-1185">Reference proteome</keyword>
<dbReference type="Proteomes" id="UP000035642">
    <property type="component" value="Unassembled WGS sequence"/>
</dbReference>
<sequence>MKLSERETLMTWPPLLNKREIQDMVHGPISLFHPLDRLVDTREFQRLRDIKQLGVTYMVYPCCTHSRFVHSLGLVHESLSIALLRRLIDRTEIRATLENYLGTGEEFQNNITFIEELILSEKFDLDGSWLPKGRPLEKAFLFDIVANDNDSIDVDKFDYLIRDSICAGVPIPFDRVGKTVASTCCGN</sequence>
<organism evidence="1 2">
    <name type="scientific">Angiostrongylus cantonensis</name>
    <name type="common">Rat lungworm</name>
    <dbReference type="NCBI Taxonomy" id="6313"/>
    <lineage>
        <taxon>Eukaryota</taxon>
        <taxon>Metazoa</taxon>
        <taxon>Ecdysozoa</taxon>
        <taxon>Nematoda</taxon>
        <taxon>Chromadorea</taxon>
        <taxon>Rhabditida</taxon>
        <taxon>Rhabditina</taxon>
        <taxon>Rhabditomorpha</taxon>
        <taxon>Strongyloidea</taxon>
        <taxon>Metastrongylidae</taxon>
        <taxon>Angiostrongylus</taxon>
    </lineage>
</organism>
<dbReference type="InterPro" id="IPR050135">
    <property type="entry name" value="dGTPase-like"/>
</dbReference>